<name>A0ABY7QR14_9FLAO</name>
<accession>A0ABY7QR14</accession>
<dbReference type="Proteomes" id="UP001210978">
    <property type="component" value="Chromosome"/>
</dbReference>
<proteinExistence type="predicted"/>
<feature type="transmembrane region" description="Helical" evidence="1">
    <location>
        <begin position="33"/>
        <end position="52"/>
    </location>
</feature>
<evidence type="ECO:0000256" key="1">
    <source>
        <dbReference type="SAM" id="Phobius"/>
    </source>
</evidence>
<keyword evidence="1" id="KW-1133">Transmembrane helix</keyword>
<keyword evidence="3" id="KW-1185">Reference proteome</keyword>
<gene>
    <name evidence="2" type="ORF">PFY12_06480</name>
</gene>
<keyword evidence="1" id="KW-0472">Membrane</keyword>
<dbReference type="EMBL" id="CP115859">
    <property type="protein sequence ID" value="WBV61764.1"/>
    <property type="molecule type" value="Genomic_DNA"/>
</dbReference>
<protein>
    <submittedName>
        <fullName evidence="2">Uncharacterized protein</fullName>
    </submittedName>
</protein>
<dbReference type="RefSeq" id="WP_271150028.1">
    <property type="nucleotide sequence ID" value="NZ_CP115859.1"/>
</dbReference>
<sequence length="55" mass="6107">MLQIILAIIFVLFGLFLKKTNHPGFRSSKRFAVMFIILGGAVLAGKLVSYFLHPA</sequence>
<keyword evidence="1" id="KW-0812">Transmembrane</keyword>
<reference evidence="2 3" key="1">
    <citation type="submission" date="2023-01" db="EMBL/GenBank/DDBJ databases">
        <title>Complete genome of Chryseobacterium camelliae VAN22-5A.</title>
        <authorList>
            <person name="Zong G."/>
            <person name="Cao G."/>
        </authorList>
    </citation>
    <scope>NUCLEOTIDE SEQUENCE [LARGE SCALE GENOMIC DNA]</scope>
    <source>
        <strain evidence="2 3">VAN22-5A</strain>
    </source>
</reference>
<evidence type="ECO:0000313" key="3">
    <source>
        <dbReference type="Proteomes" id="UP001210978"/>
    </source>
</evidence>
<organism evidence="2 3">
    <name type="scientific">Chryseobacterium camelliae</name>
    <dbReference type="NCBI Taxonomy" id="1265445"/>
    <lineage>
        <taxon>Bacteria</taxon>
        <taxon>Pseudomonadati</taxon>
        <taxon>Bacteroidota</taxon>
        <taxon>Flavobacteriia</taxon>
        <taxon>Flavobacteriales</taxon>
        <taxon>Weeksellaceae</taxon>
        <taxon>Chryseobacterium group</taxon>
        <taxon>Chryseobacterium</taxon>
    </lineage>
</organism>
<evidence type="ECO:0000313" key="2">
    <source>
        <dbReference type="EMBL" id="WBV61764.1"/>
    </source>
</evidence>